<organism evidence="2">
    <name type="scientific">Candidatus Berkiella cookevillensis</name>
    <dbReference type="NCBI Taxonomy" id="437022"/>
    <lineage>
        <taxon>Bacteria</taxon>
        <taxon>Pseudomonadati</taxon>
        <taxon>Pseudomonadota</taxon>
        <taxon>Gammaproteobacteria</taxon>
        <taxon>Candidatus Berkiellales</taxon>
        <taxon>Candidatus Berkiellaceae</taxon>
        <taxon>Candidatus Berkiella</taxon>
    </lineage>
</organism>
<gene>
    <name evidence="2" type="ORF">CC99x_01783</name>
</gene>
<dbReference type="CDD" id="cd01038">
    <property type="entry name" value="Endonuclease_DUF559"/>
    <property type="match status" value="1"/>
</dbReference>
<dbReference type="Pfam" id="PF04480">
    <property type="entry name" value="DUF559"/>
    <property type="match status" value="1"/>
</dbReference>
<dbReference type="STRING" id="437022.CC99x_01783"/>
<dbReference type="Gene3D" id="3.40.960.10">
    <property type="entry name" value="VSR Endonuclease"/>
    <property type="match status" value="1"/>
</dbReference>
<name>A0A0Q9YN89_9GAMM</name>
<sequence>MPPLESKGVAVCGGGIYHFRLNDIHKESYMSCDKSIMKNNARHLRTNMTEHELLIWHYIRRKKINNIQFYRQKHLGPFIVDFYAPSIRLALEIDGSQHFEKEHYEQDKFRDAYLREAKIHVLRFNNHEVKYQMNSVLEKLNDIIEQIKQFGTVED</sequence>
<dbReference type="PANTHER" id="PTHR38590">
    <property type="entry name" value="BLL0828 PROTEIN"/>
    <property type="match status" value="1"/>
</dbReference>
<dbReference type="InterPro" id="IPR007569">
    <property type="entry name" value="DUF559"/>
</dbReference>
<dbReference type="SUPFAM" id="SSF52980">
    <property type="entry name" value="Restriction endonuclease-like"/>
    <property type="match status" value="1"/>
</dbReference>
<dbReference type="InterPro" id="IPR047216">
    <property type="entry name" value="Endonuclease_DUF559_bact"/>
</dbReference>
<dbReference type="PANTHER" id="PTHR38590:SF1">
    <property type="entry name" value="BLL0828 PROTEIN"/>
    <property type="match status" value="1"/>
</dbReference>
<dbReference type="InterPro" id="IPR011335">
    <property type="entry name" value="Restrct_endonuc-II-like"/>
</dbReference>
<dbReference type="EMBL" id="LKHV01000009">
    <property type="protein sequence ID" value="KRG18071.1"/>
    <property type="molecule type" value="Genomic_DNA"/>
</dbReference>
<comment type="caution">
    <text evidence="2">The sequence shown here is derived from an EMBL/GenBank/DDBJ whole genome shotgun (WGS) entry which is preliminary data.</text>
</comment>
<feature type="domain" description="DUF559" evidence="1">
    <location>
        <begin position="37"/>
        <end position="143"/>
    </location>
</feature>
<proteinExistence type="predicted"/>
<protein>
    <recommendedName>
        <fullName evidence="1">DUF559 domain-containing protein</fullName>
    </recommendedName>
</protein>
<accession>A0A0Q9YN89</accession>
<reference evidence="2" key="1">
    <citation type="submission" date="2015-09" db="EMBL/GenBank/DDBJ databases">
        <title>Draft Genome Sequences of Two Novel Amoeba-resistant Intranuclear Bacteria, Candidatus Berkiella cookevillensis and Candidatus Berkiella aquae.</title>
        <authorList>
            <person name="Mehari Y.T."/>
            <person name="Arivett B.A."/>
            <person name="Farone A.L."/>
            <person name="Gunderson J.H."/>
            <person name="Farone M.B."/>
        </authorList>
    </citation>
    <scope>NUCLEOTIDE SEQUENCE [LARGE SCALE GENOMIC DNA]</scope>
    <source>
        <strain evidence="2">CC99</strain>
    </source>
</reference>
<dbReference type="AlphaFoldDB" id="A0A0Q9YN89"/>
<evidence type="ECO:0000313" key="2">
    <source>
        <dbReference type="EMBL" id="KRG18071.1"/>
    </source>
</evidence>
<evidence type="ECO:0000259" key="1">
    <source>
        <dbReference type="Pfam" id="PF04480"/>
    </source>
</evidence>